<protein>
    <recommendedName>
        <fullName evidence="5">Lipoprotein</fullName>
    </recommendedName>
</protein>
<dbReference type="EMBL" id="LGEM01000036">
    <property type="protein sequence ID" value="KUP97168.1"/>
    <property type="molecule type" value="Genomic_DNA"/>
</dbReference>
<evidence type="ECO:0000256" key="2">
    <source>
        <dbReference type="SAM" id="SignalP"/>
    </source>
</evidence>
<dbReference type="AlphaFoldDB" id="A0A147KIR2"/>
<name>A0A147KIR2_THECS</name>
<feature type="signal peptide" evidence="2">
    <location>
        <begin position="1"/>
        <end position="21"/>
    </location>
</feature>
<feature type="region of interest" description="Disordered" evidence="1">
    <location>
        <begin position="22"/>
        <end position="60"/>
    </location>
</feature>
<keyword evidence="2" id="KW-0732">Signal</keyword>
<evidence type="ECO:0000313" key="4">
    <source>
        <dbReference type="Proteomes" id="UP000074382"/>
    </source>
</evidence>
<dbReference type="RefSeq" id="WP_068755669.1">
    <property type="nucleotide sequence ID" value="NZ_KQ950181.1"/>
</dbReference>
<dbReference type="PROSITE" id="PS51257">
    <property type="entry name" value="PROKAR_LIPOPROTEIN"/>
    <property type="match status" value="1"/>
</dbReference>
<accession>A0A147KIR2</accession>
<feature type="chain" id="PRO_5038750629" description="Lipoprotein" evidence="2">
    <location>
        <begin position="22"/>
        <end position="134"/>
    </location>
</feature>
<comment type="caution">
    <text evidence="3">The sequence shown here is derived from an EMBL/GenBank/DDBJ whole genome shotgun (WGS) entry which is preliminary data.</text>
</comment>
<dbReference type="Proteomes" id="UP000074382">
    <property type="component" value="Unassembled WGS sequence"/>
</dbReference>
<evidence type="ECO:0008006" key="5">
    <source>
        <dbReference type="Google" id="ProtNLM"/>
    </source>
</evidence>
<proteinExistence type="predicted"/>
<evidence type="ECO:0000256" key="1">
    <source>
        <dbReference type="SAM" id="MobiDB-lite"/>
    </source>
</evidence>
<evidence type="ECO:0000313" key="3">
    <source>
        <dbReference type="EMBL" id="KUP97168.1"/>
    </source>
</evidence>
<reference evidence="4" key="1">
    <citation type="journal article" date="2017" name="Acta Aliment.">
        <title>Plant polysaccharide degrading enzyme system of Thermpbifida cellulosilytica TB100 revealed by de novo genome project data.</title>
        <authorList>
            <person name="Toth A."/>
            <person name="Baka E."/>
            <person name="Luzics S."/>
            <person name="Bata-Vidacs I."/>
            <person name="Nagy I."/>
            <person name="Balint B."/>
            <person name="Herceg R."/>
            <person name="Olasz F."/>
            <person name="Wilk T."/>
            <person name="Nagy T."/>
            <person name="Kriszt B."/>
            <person name="Nagy I."/>
            <person name="Kukolya J."/>
        </authorList>
    </citation>
    <scope>NUCLEOTIDE SEQUENCE [LARGE SCALE GENOMIC DNA]</scope>
    <source>
        <strain evidence="4">TB100</strain>
    </source>
</reference>
<keyword evidence="4" id="KW-1185">Reference proteome</keyword>
<organism evidence="3 4">
    <name type="scientific">Thermobifida cellulosilytica TB100</name>
    <dbReference type="NCBI Taxonomy" id="665004"/>
    <lineage>
        <taxon>Bacteria</taxon>
        <taxon>Bacillati</taxon>
        <taxon>Actinomycetota</taxon>
        <taxon>Actinomycetes</taxon>
        <taxon>Streptosporangiales</taxon>
        <taxon>Nocardiopsidaceae</taxon>
        <taxon>Thermobifida</taxon>
    </lineage>
</organism>
<gene>
    <name evidence="3" type="ORF">AC529_08400</name>
</gene>
<sequence length="134" mass="13325">MMLLRTTAGLLVLAVAVTACGGAPTAAPSPSPEPVADSPSPAASAPASSPARPGEAGDATASVCGNARTAVDLRAAGEDDRAEEAEHLVLQEASSSVEVSPELSLLALMGGADPEETVARMLEWCEENAVTAGE</sequence>
<feature type="compositionally biased region" description="Low complexity" evidence="1">
    <location>
        <begin position="34"/>
        <end position="56"/>
    </location>
</feature>
<dbReference type="PATRIC" id="fig|665004.4.peg.2100"/>